<dbReference type="SUPFAM" id="SSF81296">
    <property type="entry name" value="E set domains"/>
    <property type="match status" value="1"/>
</dbReference>
<sequence length="124" mass="13164">MPQIDKRFCFLAILILYSLQLFSQPEINSFSPVSGAVGTTVTITGSNFSTNPADNIVFFGAVRAGVTTSTAGSITVTVPAGAMYKPLSVTVNGLTAYTGRPFINLPVNTIFKKMLKKKGAANNR</sequence>
<dbReference type="InterPro" id="IPR002909">
    <property type="entry name" value="IPT_dom"/>
</dbReference>
<name>A0A1V9FK39_9BACT</name>
<dbReference type="EMBL" id="LWBP01000187">
    <property type="protein sequence ID" value="OQP58729.1"/>
    <property type="molecule type" value="Genomic_DNA"/>
</dbReference>
<protein>
    <recommendedName>
        <fullName evidence="1">IPT/TIG domain-containing protein</fullName>
    </recommendedName>
</protein>
<gene>
    <name evidence="2" type="ORF">A4R26_22430</name>
</gene>
<dbReference type="AlphaFoldDB" id="A0A1V9FK39"/>
<dbReference type="Pfam" id="PF01833">
    <property type="entry name" value="TIG"/>
    <property type="match status" value="1"/>
</dbReference>
<dbReference type="Gene3D" id="2.60.40.10">
    <property type="entry name" value="Immunoglobulins"/>
    <property type="match status" value="1"/>
</dbReference>
<reference evidence="3" key="1">
    <citation type="submission" date="2016-04" db="EMBL/GenBank/DDBJ databases">
        <authorList>
            <person name="Chen L."/>
            <person name="Zhuang W."/>
            <person name="Wang G."/>
        </authorList>
    </citation>
    <scope>NUCLEOTIDE SEQUENCE [LARGE SCALE GENOMIC DNA]</scope>
    <source>
        <strain evidence="3">208</strain>
    </source>
</reference>
<organism evidence="2 3">
    <name type="scientific">Niastella populi</name>
    <dbReference type="NCBI Taxonomy" id="550983"/>
    <lineage>
        <taxon>Bacteria</taxon>
        <taxon>Pseudomonadati</taxon>
        <taxon>Bacteroidota</taxon>
        <taxon>Chitinophagia</taxon>
        <taxon>Chitinophagales</taxon>
        <taxon>Chitinophagaceae</taxon>
        <taxon>Niastella</taxon>
    </lineage>
</organism>
<comment type="caution">
    <text evidence="2">The sequence shown here is derived from an EMBL/GenBank/DDBJ whole genome shotgun (WGS) entry which is preliminary data.</text>
</comment>
<dbReference type="InterPro" id="IPR013783">
    <property type="entry name" value="Ig-like_fold"/>
</dbReference>
<evidence type="ECO:0000259" key="1">
    <source>
        <dbReference type="Pfam" id="PF01833"/>
    </source>
</evidence>
<proteinExistence type="predicted"/>
<evidence type="ECO:0000313" key="3">
    <source>
        <dbReference type="Proteomes" id="UP000192276"/>
    </source>
</evidence>
<keyword evidence="3" id="KW-1185">Reference proteome</keyword>
<accession>A0A1V9FK39</accession>
<feature type="domain" description="IPT/TIG" evidence="1">
    <location>
        <begin position="25"/>
        <end position="93"/>
    </location>
</feature>
<dbReference type="RefSeq" id="WP_081164938.1">
    <property type="nucleotide sequence ID" value="NZ_LWBP01000187.1"/>
</dbReference>
<dbReference type="InterPro" id="IPR014756">
    <property type="entry name" value="Ig_E-set"/>
</dbReference>
<dbReference type="Proteomes" id="UP000192276">
    <property type="component" value="Unassembled WGS sequence"/>
</dbReference>
<evidence type="ECO:0000313" key="2">
    <source>
        <dbReference type="EMBL" id="OQP58729.1"/>
    </source>
</evidence>
<dbReference type="OrthoDB" id="1524003at2"/>